<dbReference type="Pfam" id="PF11741">
    <property type="entry name" value="AMIN"/>
    <property type="match status" value="1"/>
</dbReference>
<sequence>MKKKGLAALVFAWMLLMVMAQTGQAAPGSTSIYLDGKALALPENGQVQNVNGNVMIPIRVVAEELGFDVNYEKKTSTVTIKQSGTTLILNVNKTTASVNGSKVNLPIAPKLAEDTTLVPMRFVGEQMGLEVSWDNTAKSAYLTSSSSGSGSGNAGNAGSGSGTGNGTDTGTGTGADGQQPGTVVPPVNGAELAKVTGIGFSNNSLMIAVDKNVTPSIFTMSGPERLVIDLPQAQFADTLANGAPLDVNKSGAIEVMDYPDVSKVRYALFSSNPSTVRIVLDLNHKVNYQLVNENDGLIFVNLNMDPSQGGNSGGDGKKTVVLDAGHGGSDPGAISVTKKKEKDFNLAVVLKVQKLLQNDPNINLVLTRESDTYPTLPDRVKIAENVGADIFISVHANSGSATASGVETYYTRAASLDLAKVMHKHLVQASGLADRKVRTQSLHVTRETTMPAVLLECGYLSNKNDDALLATDEYRNKVAQGVADGIKEYLGLQ</sequence>
<keyword evidence="1" id="KW-0378">Hydrolase</keyword>
<dbReference type="PANTHER" id="PTHR30404">
    <property type="entry name" value="N-ACETYLMURAMOYL-L-ALANINE AMIDASE"/>
    <property type="match status" value="1"/>
</dbReference>
<evidence type="ECO:0000256" key="2">
    <source>
        <dbReference type="SAM" id="MobiDB-lite"/>
    </source>
</evidence>
<proteinExistence type="predicted"/>
<dbReference type="Gene3D" id="2.60.40.3500">
    <property type="match status" value="1"/>
</dbReference>
<organism evidence="5 6">
    <name type="scientific">Paenibacillus mellifer</name>
    <dbReference type="NCBI Taxonomy" id="2937794"/>
    <lineage>
        <taxon>Bacteria</taxon>
        <taxon>Bacillati</taxon>
        <taxon>Bacillota</taxon>
        <taxon>Bacilli</taxon>
        <taxon>Bacillales</taxon>
        <taxon>Paenibacillaceae</taxon>
        <taxon>Paenibacillus</taxon>
    </lineage>
</organism>
<accession>A0A9X1Y419</accession>
<keyword evidence="6" id="KW-1185">Reference proteome</keyword>
<evidence type="ECO:0000313" key="6">
    <source>
        <dbReference type="Proteomes" id="UP001139534"/>
    </source>
</evidence>
<dbReference type="GO" id="GO:0030288">
    <property type="term" value="C:outer membrane-bounded periplasmic space"/>
    <property type="evidence" value="ECO:0007669"/>
    <property type="project" value="TreeGrafter"/>
</dbReference>
<dbReference type="SUPFAM" id="SSF55383">
    <property type="entry name" value="Copper amine oxidase, domain N"/>
    <property type="match status" value="1"/>
</dbReference>
<dbReference type="InterPro" id="IPR012854">
    <property type="entry name" value="Cu_amine_oxidase-like_N"/>
</dbReference>
<dbReference type="Gene3D" id="3.40.630.40">
    <property type="entry name" value="Zn-dependent exopeptidases"/>
    <property type="match status" value="1"/>
</dbReference>
<dbReference type="GO" id="GO:0009253">
    <property type="term" value="P:peptidoglycan catabolic process"/>
    <property type="evidence" value="ECO:0007669"/>
    <property type="project" value="InterPro"/>
</dbReference>
<evidence type="ECO:0000313" key="5">
    <source>
        <dbReference type="EMBL" id="MCK8490081.1"/>
    </source>
</evidence>
<dbReference type="SMART" id="SM00646">
    <property type="entry name" value="Ami_3"/>
    <property type="match status" value="1"/>
</dbReference>
<comment type="caution">
    <text evidence="5">The sequence shown here is derived from an EMBL/GenBank/DDBJ whole genome shotgun (WGS) entry which is preliminary data.</text>
</comment>
<reference evidence="5" key="1">
    <citation type="submission" date="2022-04" db="EMBL/GenBank/DDBJ databases">
        <authorList>
            <person name="Seo M.-J."/>
        </authorList>
    </citation>
    <scope>NUCLEOTIDE SEQUENCE</scope>
    <source>
        <strain evidence="5">MBLB2552</strain>
    </source>
</reference>
<name>A0A9X1Y419_9BACL</name>
<dbReference type="InterPro" id="IPR021731">
    <property type="entry name" value="AMIN_dom"/>
</dbReference>
<dbReference type="InterPro" id="IPR036582">
    <property type="entry name" value="Mao_N_sf"/>
</dbReference>
<feature type="signal peptide" evidence="3">
    <location>
        <begin position="1"/>
        <end position="25"/>
    </location>
</feature>
<feature type="chain" id="PRO_5040734744" evidence="3">
    <location>
        <begin position="26"/>
        <end position="493"/>
    </location>
</feature>
<dbReference type="RefSeq" id="WP_248554046.1">
    <property type="nucleotide sequence ID" value="NZ_JALPRK010000037.1"/>
</dbReference>
<dbReference type="Pfam" id="PF01520">
    <property type="entry name" value="Amidase_3"/>
    <property type="match status" value="1"/>
</dbReference>
<dbReference type="Pfam" id="PF07833">
    <property type="entry name" value="Cu_amine_oxidN1"/>
    <property type="match status" value="1"/>
</dbReference>
<dbReference type="AlphaFoldDB" id="A0A9X1Y419"/>
<dbReference type="PANTHER" id="PTHR30404:SF0">
    <property type="entry name" value="N-ACETYLMURAMOYL-L-ALANINE AMIDASE AMIC"/>
    <property type="match status" value="1"/>
</dbReference>
<evidence type="ECO:0000256" key="1">
    <source>
        <dbReference type="ARBA" id="ARBA00022801"/>
    </source>
</evidence>
<evidence type="ECO:0000256" key="3">
    <source>
        <dbReference type="SAM" id="SignalP"/>
    </source>
</evidence>
<keyword evidence="3" id="KW-0732">Signal</keyword>
<dbReference type="SUPFAM" id="SSF53187">
    <property type="entry name" value="Zn-dependent exopeptidases"/>
    <property type="match status" value="1"/>
</dbReference>
<evidence type="ECO:0000259" key="4">
    <source>
        <dbReference type="SMART" id="SM00646"/>
    </source>
</evidence>
<dbReference type="Proteomes" id="UP001139534">
    <property type="component" value="Unassembled WGS sequence"/>
</dbReference>
<dbReference type="GO" id="GO:0008745">
    <property type="term" value="F:N-acetylmuramoyl-L-alanine amidase activity"/>
    <property type="evidence" value="ECO:0007669"/>
    <property type="project" value="InterPro"/>
</dbReference>
<dbReference type="InterPro" id="IPR050695">
    <property type="entry name" value="N-acetylmuramoyl_amidase_3"/>
</dbReference>
<feature type="region of interest" description="Disordered" evidence="2">
    <location>
        <begin position="142"/>
        <end position="187"/>
    </location>
</feature>
<dbReference type="EMBL" id="JALPRK010000037">
    <property type="protein sequence ID" value="MCK8490081.1"/>
    <property type="molecule type" value="Genomic_DNA"/>
</dbReference>
<feature type="compositionally biased region" description="Gly residues" evidence="2">
    <location>
        <begin position="149"/>
        <end position="175"/>
    </location>
</feature>
<gene>
    <name evidence="5" type="ORF">M0651_23235</name>
</gene>
<protein>
    <submittedName>
        <fullName evidence="5">N-acetylmuramoyl-L-alanine amidase family protein</fullName>
    </submittedName>
</protein>
<dbReference type="Gene3D" id="3.30.457.10">
    <property type="entry name" value="Copper amine oxidase-like, N-terminal domain"/>
    <property type="match status" value="1"/>
</dbReference>
<dbReference type="InterPro" id="IPR002508">
    <property type="entry name" value="MurNAc-LAA_cat"/>
</dbReference>
<feature type="domain" description="MurNAc-LAA" evidence="4">
    <location>
        <begin position="380"/>
        <end position="487"/>
    </location>
</feature>
<dbReference type="CDD" id="cd02696">
    <property type="entry name" value="MurNAc-LAA"/>
    <property type="match status" value="1"/>
</dbReference>